<feature type="domain" description="Copper-fist" evidence="9">
    <location>
        <begin position="1"/>
        <end position="41"/>
    </location>
</feature>
<feature type="compositionally biased region" description="Polar residues" evidence="8">
    <location>
        <begin position="434"/>
        <end position="456"/>
    </location>
</feature>
<dbReference type="GO" id="GO:0045944">
    <property type="term" value="P:positive regulation of transcription by RNA polymerase II"/>
    <property type="evidence" value="ECO:0007669"/>
    <property type="project" value="TreeGrafter"/>
</dbReference>
<dbReference type="AlphaFoldDB" id="A0A8H8U5V6"/>
<dbReference type="GO" id="GO:0005507">
    <property type="term" value="F:copper ion binding"/>
    <property type="evidence" value="ECO:0007669"/>
    <property type="project" value="InterPro"/>
</dbReference>
<accession>A0A8H8U5V6</accession>
<dbReference type="OrthoDB" id="5600085at2759"/>
<dbReference type="GO" id="GO:0005634">
    <property type="term" value="C:nucleus"/>
    <property type="evidence" value="ECO:0007669"/>
    <property type="project" value="UniProtKB-SubCell"/>
</dbReference>
<protein>
    <submittedName>
        <fullName evidence="10">Protein GRISEA</fullName>
    </submittedName>
</protein>
<dbReference type="GO" id="GO:0006879">
    <property type="term" value="P:intracellular iron ion homeostasis"/>
    <property type="evidence" value="ECO:0007669"/>
    <property type="project" value="TreeGrafter"/>
</dbReference>
<keyword evidence="6" id="KW-0804">Transcription</keyword>
<evidence type="ECO:0000256" key="4">
    <source>
        <dbReference type="ARBA" id="ARBA00023008"/>
    </source>
</evidence>
<evidence type="ECO:0000256" key="2">
    <source>
        <dbReference type="ARBA" id="ARBA00022723"/>
    </source>
</evidence>
<evidence type="ECO:0000259" key="9">
    <source>
        <dbReference type="PROSITE" id="PS50073"/>
    </source>
</evidence>
<keyword evidence="2" id="KW-0479">Metal-binding</keyword>
<evidence type="ECO:0000256" key="5">
    <source>
        <dbReference type="ARBA" id="ARBA00023015"/>
    </source>
</evidence>
<dbReference type="Pfam" id="PF00649">
    <property type="entry name" value="Copper-fist"/>
    <property type="match status" value="1"/>
</dbReference>
<comment type="caution">
    <text evidence="10">The sequence shown here is derived from an EMBL/GenBank/DDBJ whole genome shotgun (WGS) entry which is preliminary data.</text>
</comment>
<evidence type="ECO:0000256" key="3">
    <source>
        <dbReference type="ARBA" id="ARBA00022833"/>
    </source>
</evidence>
<dbReference type="Proteomes" id="UP000462212">
    <property type="component" value="Unassembled WGS sequence"/>
</dbReference>
<dbReference type="PRINTS" id="PR00617">
    <property type="entry name" value="COPPERFIST"/>
</dbReference>
<dbReference type="PANTHER" id="PTHR28088">
    <property type="entry name" value="TRANSCRIPTIONAL ACTIVATOR HAA1-RELATED"/>
    <property type="match status" value="1"/>
</dbReference>
<dbReference type="InterPro" id="IPR001083">
    <property type="entry name" value="Cu_fist_DNA-bd_dom"/>
</dbReference>
<evidence type="ECO:0000256" key="8">
    <source>
        <dbReference type="SAM" id="MobiDB-lite"/>
    </source>
</evidence>
<feature type="compositionally biased region" description="Low complexity" evidence="8">
    <location>
        <begin position="457"/>
        <end position="469"/>
    </location>
</feature>
<organism evidence="10 11">
    <name type="scientific">Lachnellula subtilissima</name>
    <dbReference type="NCBI Taxonomy" id="602034"/>
    <lineage>
        <taxon>Eukaryota</taxon>
        <taxon>Fungi</taxon>
        <taxon>Dikarya</taxon>
        <taxon>Ascomycota</taxon>
        <taxon>Pezizomycotina</taxon>
        <taxon>Leotiomycetes</taxon>
        <taxon>Helotiales</taxon>
        <taxon>Lachnaceae</taxon>
        <taxon>Lachnellula</taxon>
    </lineage>
</organism>
<dbReference type="PANTHER" id="PTHR28088:SF9">
    <property type="entry name" value="TRANSCRIPTION FACTOR GRISEA, PUTATIVE (AFU_ORTHOLOGUE AFUA_1G13190)-RELATED"/>
    <property type="match status" value="1"/>
</dbReference>
<dbReference type="GO" id="GO:0000978">
    <property type="term" value="F:RNA polymerase II cis-regulatory region sequence-specific DNA binding"/>
    <property type="evidence" value="ECO:0007669"/>
    <property type="project" value="TreeGrafter"/>
</dbReference>
<evidence type="ECO:0000313" key="11">
    <source>
        <dbReference type="Proteomes" id="UP000462212"/>
    </source>
</evidence>
<proteinExistence type="predicted"/>
<reference evidence="10 11" key="1">
    <citation type="submission" date="2018-05" db="EMBL/GenBank/DDBJ databases">
        <title>Genome sequencing and assembly of the regulated plant pathogen Lachnellula willkommii and related sister species for the development of diagnostic species identification markers.</title>
        <authorList>
            <person name="Giroux E."/>
            <person name="Bilodeau G."/>
        </authorList>
    </citation>
    <scope>NUCLEOTIDE SEQUENCE [LARGE SCALE GENOMIC DNA]</scope>
    <source>
        <strain evidence="10 11">CBS 197.66</strain>
    </source>
</reference>
<name>A0A8H8U5V6_9HELO</name>
<sequence>MPLINGMKMACEPCIRGHRSTKCTHACERLMVPVRKPGRPLSQCPHPGGEPCMCGSVTAAIPRKQACYCGGEASPALAAQIVPRTITAQGVLEPLSPTINTFKVQKSSRPQSSRKQSFDPANFERMDMNNVNVLPYEKRGQVAPLGMALPEGYPMPAPPAGIYGYAPQYTGIQQQYHPNPMKPLPIPYDNGFTSGGHSRNGSYGIESTMPIPAMNTNGESMKATNGGSCCAPRPPVNVVNVEPKPVANGGSCCAPKQNNQSTSIASTIPKPEEIKAGSCCAPKPAIPKEEPTSMNGTPLNMSPASSHQMLPQQSMPFNPALYHRFPAPETVFTYPAAYGSFQNPLQMSAWQQGKQSNYYSQPQPQPEVSISPEAPSFNGPLMPGSMDTVHTCNCGDTCQCIGCAAHPYNEATQNYVHSAWASMSMEQPSELYTDGQTPIPTTNGNLPVQPQNVDQISSPTVHTPSSTTSGNGEEQSLSASDFFFVNYPFSDDSCGGDTVSCPCGDDCECLGCTIHRQPSM</sequence>
<dbReference type="PROSITE" id="PS50073">
    <property type="entry name" value="COPPER_FIST_2"/>
    <property type="match status" value="1"/>
</dbReference>
<gene>
    <name evidence="10" type="primary">grisea</name>
    <name evidence="10" type="ORF">LSUB1_G005382</name>
</gene>
<dbReference type="FunFam" id="3.90.430.10:FF:000001">
    <property type="entry name" value="Copper fist DNA-binding protein"/>
    <property type="match status" value="1"/>
</dbReference>
<dbReference type="Gene3D" id="3.90.430.10">
    <property type="entry name" value="Copper fist DNA-binding domain"/>
    <property type="match status" value="1"/>
</dbReference>
<keyword evidence="5" id="KW-0805">Transcription regulation</keyword>
<dbReference type="SMART" id="SM00412">
    <property type="entry name" value="Cu_FIST"/>
    <property type="match status" value="1"/>
</dbReference>
<dbReference type="GO" id="GO:0000981">
    <property type="term" value="F:DNA-binding transcription factor activity, RNA polymerase II-specific"/>
    <property type="evidence" value="ECO:0007669"/>
    <property type="project" value="TreeGrafter"/>
</dbReference>
<feature type="region of interest" description="Disordered" evidence="8">
    <location>
        <begin position="428"/>
        <end position="475"/>
    </location>
</feature>
<dbReference type="SUPFAM" id="SSF57879">
    <property type="entry name" value="Zinc domain conserved in yeast copper-regulated transcription factors"/>
    <property type="match status" value="1"/>
</dbReference>
<keyword evidence="4" id="KW-0186">Copper</keyword>
<keyword evidence="7" id="KW-0539">Nucleus</keyword>
<dbReference type="GO" id="GO:0006878">
    <property type="term" value="P:intracellular copper ion homeostasis"/>
    <property type="evidence" value="ECO:0007669"/>
    <property type="project" value="TreeGrafter"/>
</dbReference>
<evidence type="ECO:0000256" key="7">
    <source>
        <dbReference type="ARBA" id="ARBA00023242"/>
    </source>
</evidence>
<dbReference type="InterPro" id="IPR051763">
    <property type="entry name" value="Copper_Homeo_Regul"/>
</dbReference>
<feature type="region of interest" description="Disordered" evidence="8">
    <location>
        <begin position="354"/>
        <end position="379"/>
    </location>
</feature>
<keyword evidence="11" id="KW-1185">Reference proteome</keyword>
<evidence type="ECO:0000256" key="1">
    <source>
        <dbReference type="ARBA" id="ARBA00004123"/>
    </source>
</evidence>
<dbReference type="PROSITE" id="PS01119">
    <property type="entry name" value="COPPER_FIST_1"/>
    <property type="match status" value="1"/>
</dbReference>
<dbReference type="EMBL" id="QGMJ01000550">
    <property type="protein sequence ID" value="TVY35201.1"/>
    <property type="molecule type" value="Genomic_DNA"/>
</dbReference>
<dbReference type="InterPro" id="IPR036395">
    <property type="entry name" value="Cu_fist_DNA-bd_dom_sf"/>
</dbReference>
<evidence type="ECO:0000313" key="10">
    <source>
        <dbReference type="EMBL" id="TVY35201.1"/>
    </source>
</evidence>
<comment type="subcellular location">
    <subcellularLocation>
        <location evidence="1">Nucleus</location>
    </subcellularLocation>
</comment>
<evidence type="ECO:0000256" key="6">
    <source>
        <dbReference type="ARBA" id="ARBA00023163"/>
    </source>
</evidence>
<dbReference type="SMART" id="SM01090">
    <property type="entry name" value="Copper-fist"/>
    <property type="match status" value="1"/>
</dbReference>
<keyword evidence="3" id="KW-0862">Zinc</keyword>